<evidence type="ECO:0000259" key="1">
    <source>
        <dbReference type="Pfam" id="PF08984"/>
    </source>
</evidence>
<name>A0A4R6RNR5_9HYPH</name>
<dbReference type="Gene3D" id="1.10.3910.10">
    <property type="entry name" value="SP0561-like"/>
    <property type="match status" value="1"/>
</dbReference>
<organism evidence="2 3">
    <name type="scientific">Oharaeibacter diazotrophicus</name>
    <dbReference type="NCBI Taxonomy" id="1920512"/>
    <lineage>
        <taxon>Bacteria</taxon>
        <taxon>Pseudomonadati</taxon>
        <taxon>Pseudomonadota</taxon>
        <taxon>Alphaproteobacteria</taxon>
        <taxon>Hyphomicrobiales</taxon>
        <taxon>Pleomorphomonadaceae</taxon>
        <taxon>Oharaeibacter</taxon>
    </lineage>
</organism>
<evidence type="ECO:0000313" key="3">
    <source>
        <dbReference type="Proteomes" id="UP000294547"/>
    </source>
</evidence>
<proteinExistence type="predicted"/>
<dbReference type="InterPro" id="IPR023883">
    <property type="entry name" value="CHP03980_redox-disulphide"/>
</dbReference>
<dbReference type="OrthoDB" id="5397989at2"/>
<dbReference type="InterPro" id="IPR015077">
    <property type="entry name" value="DUF1858"/>
</dbReference>
<dbReference type="Proteomes" id="UP000294547">
    <property type="component" value="Unassembled WGS sequence"/>
</dbReference>
<dbReference type="PANTHER" id="PTHR39341">
    <property type="entry name" value="BSL7085 PROTEIN"/>
    <property type="match status" value="1"/>
</dbReference>
<evidence type="ECO:0000313" key="2">
    <source>
        <dbReference type="EMBL" id="TDP87466.1"/>
    </source>
</evidence>
<dbReference type="EMBL" id="SNXY01000006">
    <property type="protein sequence ID" value="TDP87466.1"/>
    <property type="molecule type" value="Genomic_DNA"/>
</dbReference>
<accession>A0A4R6RNR5</accession>
<dbReference type="PANTHER" id="PTHR39341:SF1">
    <property type="entry name" value="DUF1858 DOMAIN-CONTAINING PROTEIN"/>
    <property type="match status" value="1"/>
</dbReference>
<protein>
    <submittedName>
        <fullName evidence="2">Hybrid cluster-associated redox disulfide protein</fullName>
    </submittedName>
</protein>
<sequence length="86" mass="9282">MSTMPITAETILDDLMTTHKVTIPLFLRRRMMCVGCPVVALHDVGEACREHGVPLEEFLCEVNAAIACPVKRAAAGVGEDEETGGR</sequence>
<gene>
    <name evidence="2" type="ORF">EDD54_1361</name>
</gene>
<dbReference type="NCBIfam" id="TIGR03980">
    <property type="entry name" value="prismane_assoc"/>
    <property type="match status" value="1"/>
</dbReference>
<feature type="domain" description="DUF1858" evidence="1">
    <location>
        <begin position="6"/>
        <end position="59"/>
    </location>
</feature>
<dbReference type="AlphaFoldDB" id="A0A4R6RNR5"/>
<reference evidence="2 3" key="1">
    <citation type="submission" date="2019-03" db="EMBL/GenBank/DDBJ databases">
        <title>Genomic Encyclopedia of Type Strains, Phase IV (KMG-IV): sequencing the most valuable type-strain genomes for metagenomic binning, comparative biology and taxonomic classification.</title>
        <authorList>
            <person name="Goeker M."/>
        </authorList>
    </citation>
    <scope>NUCLEOTIDE SEQUENCE [LARGE SCALE GENOMIC DNA]</scope>
    <source>
        <strain evidence="2 3">DSM 102969</strain>
    </source>
</reference>
<comment type="caution">
    <text evidence="2">The sequence shown here is derived from an EMBL/GenBank/DDBJ whole genome shotgun (WGS) entry which is preliminary data.</text>
</comment>
<dbReference type="InterPro" id="IPR038062">
    <property type="entry name" value="ScdA-like_N_sf"/>
</dbReference>
<dbReference type="Pfam" id="PF08984">
    <property type="entry name" value="DUF1858"/>
    <property type="match status" value="1"/>
</dbReference>
<dbReference type="SUPFAM" id="SSF140683">
    <property type="entry name" value="SP0561-like"/>
    <property type="match status" value="1"/>
</dbReference>
<keyword evidence="3" id="KW-1185">Reference proteome</keyword>
<dbReference type="RefSeq" id="WP_126535413.1">
    <property type="nucleotide sequence ID" value="NZ_BSPM01000008.1"/>
</dbReference>